<dbReference type="NCBIfam" id="TIGR02270">
    <property type="entry name" value="TIGR02270 family protein"/>
    <property type="match status" value="1"/>
</dbReference>
<dbReference type="InterPro" id="IPR011989">
    <property type="entry name" value="ARM-like"/>
</dbReference>
<gene>
    <name evidence="1" type="ORF">FLL45_00055</name>
</gene>
<evidence type="ECO:0000313" key="2">
    <source>
        <dbReference type="Proteomes" id="UP000317839"/>
    </source>
</evidence>
<accession>A0A545TGS5</accession>
<sequence>MDIIKRLTTKTQTIPENAFREVYEQYVTEASFLWVLRSIGVRQPHYDLDDIADLEKRIEANLDGLMTSLDLAWELCLEALSIGQPGEIFTVAVVAFRSRDVEKIKTVVLEALQEEENTKALVSAIAWLPEKLVRDWITKFLSSKNLEHKFLAIAACSARGEAPGEILGSLLKREDCLNHKKLRARALRLIGELKLQDYRWAIDDAYSDEDPEVKFWVNWSTIMLGDPTAVRQLETYVQEPGDLQRKAVDVAFRVLPIDQARAWISKLSSQPENVRIVIEAVGILGDPHAVPWLIEKMRHMETAKLAGQSFTLITGIDLEKYELNIEAPEEITAIPNDDPQDTDVSLDEDENLPFPDVDKVASTWQKHGHKYLPGRRYFMGAEISEATLQDKLLNGLQRQRSAAAIELAIKSPQSPLINVAARSFT</sequence>
<organism evidence="1 2">
    <name type="scientific">Aliikangiella marina</name>
    <dbReference type="NCBI Taxonomy" id="1712262"/>
    <lineage>
        <taxon>Bacteria</taxon>
        <taxon>Pseudomonadati</taxon>
        <taxon>Pseudomonadota</taxon>
        <taxon>Gammaproteobacteria</taxon>
        <taxon>Oceanospirillales</taxon>
        <taxon>Pleioneaceae</taxon>
        <taxon>Aliikangiella</taxon>
    </lineage>
</organism>
<protein>
    <submittedName>
        <fullName evidence="1">TIGR02270 family protein</fullName>
    </submittedName>
</protein>
<dbReference type="InterPro" id="IPR016024">
    <property type="entry name" value="ARM-type_fold"/>
</dbReference>
<reference evidence="1 2" key="1">
    <citation type="submission" date="2019-06" db="EMBL/GenBank/DDBJ databases">
        <title>Draft genome of Aliikangiella marina GYP-15.</title>
        <authorList>
            <person name="Wang G."/>
        </authorList>
    </citation>
    <scope>NUCLEOTIDE SEQUENCE [LARGE SCALE GENOMIC DNA]</scope>
    <source>
        <strain evidence="1 2">GYP-15</strain>
    </source>
</reference>
<proteinExistence type="predicted"/>
<evidence type="ECO:0000313" key="1">
    <source>
        <dbReference type="EMBL" id="TQV76396.1"/>
    </source>
</evidence>
<dbReference type="SUPFAM" id="SSF48371">
    <property type="entry name" value="ARM repeat"/>
    <property type="match status" value="1"/>
</dbReference>
<dbReference type="InterPro" id="IPR011959">
    <property type="entry name" value="CHP02270"/>
</dbReference>
<keyword evidence="2" id="KW-1185">Reference proteome</keyword>
<dbReference type="AlphaFoldDB" id="A0A545TGS5"/>
<name>A0A545TGS5_9GAMM</name>
<dbReference type="OrthoDB" id="8089803at2"/>
<dbReference type="RefSeq" id="WP_142887757.1">
    <property type="nucleotide sequence ID" value="NZ_VIKR01000001.1"/>
</dbReference>
<comment type="caution">
    <text evidence="1">The sequence shown here is derived from an EMBL/GenBank/DDBJ whole genome shotgun (WGS) entry which is preliminary data.</text>
</comment>
<dbReference type="Gene3D" id="1.25.10.10">
    <property type="entry name" value="Leucine-rich Repeat Variant"/>
    <property type="match status" value="1"/>
</dbReference>
<dbReference type="Proteomes" id="UP000317839">
    <property type="component" value="Unassembled WGS sequence"/>
</dbReference>
<dbReference type="EMBL" id="VIKR01000001">
    <property type="protein sequence ID" value="TQV76396.1"/>
    <property type="molecule type" value="Genomic_DNA"/>
</dbReference>